<evidence type="ECO:0000313" key="3">
    <source>
        <dbReference type="Proteomes" id="UP000607653"/>
    </source>
</evidence>
<keyword evidence="3" id="KW-1185">Reference proteome</keyword>
<accession>A0A822ZLA6</accession>
<dbReference type="EMBL" id="DUZY01000006">
    <property type="protein sequence ID" value="DAD43756.1"/>
    <property type="molecule type" value="Genomic_DNA"/>
</dbReference>
<dbReference type="AlphaFoldDB" id="A0A822ZLA6"/>
<proteinExistence type="predicted"/>
<comment type="caution">
    <text evidence="2">The sequence shown here is derived from an EMBL/GenBank/DDBJ whole genome shotgun (WGS) entry which is preliminary data.</text>
</comment>
<organism evidence="2 3">
    <name type="scientific">Nelumbo nucifera</name>
    <name type="common">Sacred lotus</name>
    <dbReference type="NCBI Taxonomy" id="4432"/>
    <lineage>
        <taxon>Eukaryota</taxon>
        <taxon>Viridiplantae</taxon>
        <taxon>Streptophyta</taxon>
        <taxon>Embryophyta</taxon>
        <taxon>Tracheophyta</taxon>
        <taxon>Spermatophyta</taxon>
        <taxon>Magnoliopsida</taxon>
        <taxon>Proteales</taxon>
        <taxon>Nelumbonaceae</taxon>
        <taxon>Nelumbo</taxon>
    </lineage>
</organism>
<dbReference type="Proteomes" id="UP000607653">
    <property type="component" value="Unassembled WGS sequence"/>
</dbReference>
<reference evidence="2 3" key="1">
    <citation type="journal article" date="2020" name="Mol. Biol. Evol.">
        <title>Distinct Expression and Methylation Patterns for Genes with Different Fates following a Single Whole-Genome Duplication in Flowering Plants.</title>
        <authorList>
            <person name="Shi T."/>
            <person name="Rahmani R.S."/>
            <person name="Gugger P.F."/>
            <person name="Wang M."/>
            <person name="Li H."/>
            <person name="Zhang Y."/>
            <person name="Li Z."/>
            <person name="Wang Q."/>
            <person name="Van de Peer Y."/>
            <person name="Marchal K."/>
            <person name="Chen J."/>
        </authorList>
    </citation>
    <scope>NUCLEOTIDE SEQUENCE [LARGE SCALE GENOMIC DNA]</scope>
    <source>
        <tissue evidence="2">Leaf</tissue>
    </source>
</reference>
<feature type="compositionally biased region" description="Acidic residues" evidence="1">
    <location>
        <begin position="90"/>
        <end position="102"/>
    </location>
</feature>
<feature type="region of interest" description="Disordered" evidence="1">
    <location>
        <begin position="33"/>
        <end position="54"/>
    </location>
</feature>
<gene>
    <name evidence="2" type="ORF">HUJ06_001986</name>
</gene>
<protein>
    <submittedName>
        <fullName evidence="2">Uncharacterized protein</fullName>
    </submittedName>
</protein>
<sequence length="102" mass="11464">MCKVHERHKHINIYVTGCESTKTNMSQARLSQAMGSHDLHSNHDFPQPSSTCHDLSPIELGNLDDLNYGANFGTKCKGDYGSNVEKDPNYELESDHEDNVEE</sequence>
<evidence type="ECO:0000256" key="1">
    <source>
        <dbReference type="SAM" id="MobiDB-lite"/>
    </source>
</evidence>
<feature type="region of interest" description="Disordered" evidence="1">
    <location>
        <begin position="74"/>
        <end position="102"/>
    </location>
</feature>
<name>A0A822ZLA6_NELNU</name>
<evidence type="ECO:0000313" key="2">
    <source>
        <dbReference type="EMBL" id="DAD43756.1"/>
    </source>
</evidence>